<accession>A0ABU5XN02</accession>
<gene>
    <name evidence="2" type="ORF">K6T79_21425</name>
</gene>
<protein>
    <submittedName>
        <fullName evidence="2">PE-PPE domain-containing protein</fullName>
    </submittedName>
</protein>
<dbReference type="RefSeq" id="WP_225406533.1">
    <property type="nucleotide sequence ID" value="NZ_JAYJJR010000018.1"/>
</dbReference>
<proteinExistence type="predicted"/>
<name>A0ABU5XN02_9MYCO</name>
<dbReference type="Pfam" id="PF08237">
    <property type="entry name" value="PE-PPE"/>
    <property type="match status" value="1"/>
</dbReference>
<reference evidence="2 3" key="1">
    <citation type="submission" date="2023-12" db="EMBL/GenBank/DDBJ databases">
        <title>Description of new species of Mycobacterium terrae complex isolated from sewage at the Sao Paulo Zoological Park Foundation in Brazil.</title>
        <authorList>
            <person name="Romagnoli C.L."/>
            <person name="Conceicao E.C."/>
            <person name="Machado E."/>
            <person name="Barreto L.B.P.F."/>
            <person name="Sharma A."/>
            <person name="Silva N.M."/>
            <person name="Marques L.E."/>
            <person name="Juliana M.A."/>
            <person name="Lourenco M.C.S."/>
            <person name="Digiampietri L.A."/>
            <person name="Suffys P.N."/>
            <person name="Viana-Niero C."/>
        </authorList>
    </citation>
    <scope>NUCLEOTIDE SEQUENCE [LARGE SCALE GENOMIC DNA]</scope>
    <source>
        <strain evidence="2 3">MYC098</strain>
    </source>
</reference>
<keyword evidence="3" id="KW-1185">Reference proteome</keyword>
<dbReference type="Proteomes" id="UP001299596">
    <property type="component" value="Unassembled WGS sequence"/>
</dbReference>
<dbReference type="InterPro" id="IPR013228">
    <property type="entry name" value="PE-PPE_C"/>
</dbReference>
<sequence length="493" mass="51713">MTTLSSRNPRSLSAASLVLAGIVALGVAPAVTPSLAATVKSVVAETTLLDTESWIMGGSGLPIPPPSYLAALTDRFLDPATPKFAGQPTFPVDVTNGLFTPEGLYPLTGVKSLPLDTSLAQGVSILHQKIMEETAAGNNLVVLGYSQSGIINALEIKQLLSLPEAERPTADQLSFVMLGSPSTPNGGLLSRFDLPSINPNLPELTLPSLGVTFSGGTPADTPWDTAFYTREYDGFADFPKYSLNLLSDINAFMGIMYIHGKYPMLTDEQLASAIALPVSDDYTGNTQYFMIPTEDLPLLMPLRGSGFGNAIADLLQPSLRVLVNLGYGDIEHGWDQGPANLATPIGLFPDVNPQEVFTALVNGAQQGWSDFTADLQNLSSGSAADLFGIGLGDGAAFTMPSLTDIVNTLASASATLYSTLLPTADILNALFTTLPTYATTIFAQELASGDLLNAIGLPLAASTGLVTMAAGFELEVMMNAFSSIQQDFAGLFG</sequence>
<evidence type="ECO:0000313" key="3">
    <source>
        <dbReference type="Proteomes" id="UP001299596"/>
    </source>
</evidence>
<evidence type="ECO:0000259" key="1">
    <source>
        <dbReference type="Pfam" id="PF08237"/>
    </source>
</evidence>
<feature type="domain" description="PE-PPE" evidence="1">
    <location>
        <begin position="95"/>
        <end position="327"/>
    </location>
</feature>
<dbReference type="EMBL" id="JAYJJR010000018">
    <property type="protein sequence ID" value="MEB3023589.1"/>
    <property type="molecule type" value="Genomic_DNA"/>
</dbReference>
<evidence type="ECO:0000313" key="2">
    <source>
        <dbReference type="EMBL" id="MEB3023589.1"/>
    </source>
</evidence>
<organism evidence="2 3">
    <name type="scientific">[Mycobacterium] crassicus</name>
    <dbReference type="NCBI Taxonomy" id="2872309"/>
    <lineage>
        <taxon>Bacteria</taxon>
        <taxon>Bacillati</taxon>
        <taxon>Actinomycetota</taxon>
        <taxon>Actinomycetes</taxon>
        <taxon>Mycobacteriales</taxon>
        <taxon>Mycobacteriaceae</taxon>
        <taxon>Mycolicibacter</taxon>
    </lineage>
</organism>
<comment type="caution">
    <text evidence="2">The sequence shown here is derived from an EMBL/GenBank/DDBJ whole genome shotgun (WGS) entry which is preliminary data.</text>
</comment>